<dbReference type="PANTHER" id="PTHR35807">
    <property type="entry name" value="TRANSCRIPTIONAL REGULATOR REDD-RELATED"/>
    <property type="match status" value="1"/>
</dbReference>
<name>A0A6L9QR09_9ACTN</name>
<protein>
    <submittedName>
        <fullName evidence="4">AfsR/SARP family transcriptional regulator</fullName>
    </submittedName>
</protein>
<evidence type="ECO:0000313" key="4">
    <source>
        <dbReference type="EMBL" id="NEA27901.1"/>
    </source>
</evidence>
<dbReference type="InterPro" id="IPR001867">
    <property type="entry name" value="OmpR/PhoB-type_DNA-bd"/>
</dbReference>
<sequence>MRFGVLGPLSVWTDDGTPVHVPEAKVRTLLAVLLTDPGRPVSADRLIDALWGDAPPRNPSGTLQARISQLRTVLDGAEPGARRLIALRPPGYALDVAPDAVDAGRFAALRARPAADPLARKR</sequence>
<dbReference type="GO" id="GO:0000160">
    <property type="term" value="P:phosphorelay signal transduction system"/>
    <property type="evidence" value="ECO:0007669"/>
    <property type="project" value="InterPro"/>
</dbReference>
<dbReference type="InterPro" id="IPR016032">
    <property type="entry name" value="Sig_transdc_resp-reg_C-effctor"/>
</dbReference>
<evidence type="ECO:0000313" key="5">
    <source>
        <dbReference type="Proteomes" id="UP000475532"/>
    </source>
</evidence>
<dbReference type="RefSeq" id="WP_338071503.1">
    <property type="nucleotide sequence ID" value="NZ_JAAGLI010000973.1"/>
</dbReference>
<evidence type="ECO:0000256" key="2">
    <source>
        <dbReference type="PROSITE-ProRule" id="PRU01091"/>
    </source>
</evidence>
<reference evidence="4 5" key="1">
    <citation type="submission" date="2020-01" db="EMBL/GenBank/DDBJ databases">
        <title>Insect and environment-associated Actinomycetes.</title>
        <authorList>
            <person name="Currrie C."/>
            <person name="Chevrette M."/>
            <person name="Carlson C."/>
            <person name="Stubbendieck R."/>
            <person name="Wendt-Pienkowski E."/>
        </authorList>
    </citation>
    <scope>NUCLEOTIDE SEQUENCE [LARGE SCALE GENOMIC DNA]</scope>
    <source>
        <strain evidence="4 5">SID10258</strain>
    </source>
</reference>
<keyword evidence="1 2" id="KW-0238">DNA-binding</keyword>
<accession>A0A6L9QR09</accession>
<dbReference type="Pfam" id="PF00486">
    <property type="entry name" value="Trans_reg_C"/>
    <property type="match status" value="1"/>
</dbReference>
<organism evidence="4 5">
    <name type="scientific">Actinomadura bangladeshensis</name>
    <dbReference type="NCBI Taxonomy" id="453573"/>
    <lineage>
        <taxon>Bacteria</taxon>
        <taxon>Bacillati</taxon>
        <taxon>Actinomycetota</taxon>
        <taxon>Actinomycetes</taxon>
        <taxon>Streptosporangiales</taxon>
        <taxon>Thermomonosporaceae</taxon>
        <taxon>Actinomadura</taxon>
    </lineage>
</organism>
<dbReference type="SUPFAM" id="SSF46894">
    <property type="entry name" value="C-terminal effector domain of the bipartite response regulators"/>
    <property type="match status" value="1"/>
</dbReference>
<gene>
    <name evidence="4" type="ORF">G3I70_36195</name>
</gene>
<proteinExistence type="predicted"/>
<dbReference type="PANTHER" id="PTHR35807:SF1">
    <property type="entry name" value="TRANSCRIPTIONAL REGULATOR REDD"/>
    <property type="match status" value="1"/>
</dbReference>
<dbReference type="EMBL" id="JAAGLI010000973">
    <property type="protein sequence ID" value="NEA27901.1"/>
    <property type="molecule type" value="Genomic_DNA"/>
</dbReference>
<dbReference type="PROSITE" id="PS51755">
    <property type="entry name" value="OMPR_PHOB"/>
    <property type="match status" value="1"/>
</dbReference>
<dbReference type="AlphaFoldDB" id="A0A6L9QR09"/>
<feature type="non-terminal residue" evidence="4">
    <location>
        <position position="122"/>
    </location>
</feature>
<evidence type="ECO:0000256" key="1">
    <source>
        <dbReference type="ARBA" id="ARBA00023125"/>
    </source>
</evidence>
<dbReference type="InterPro" id="IPR051677">
    <property type="entry name" value="AfsR-DnrI-RedD_regulator"/>
</dbReference>
<dbReference type="Proteomes" id="UP000475532">
    <property type="component" value="Unassembled WGS sequence"/>
</dbReference>
<dbReference type="InterPro" id="IPR036388">
    <property type="entry name" value="WH-like_DNA-bd_sf"/>
</dbReference>
<feature type="domain" description="OmpR/PhoB-type" evidence="3">
    <location>
        <begin position="1"/>
        <end position="96"/>
    </location>
</feature>
<dbReference type="GO" id="GO:0006355">
    <property type="term" value="P:regulation of DNA-templated transcription"/>
    <property type="evidence" value="ECO:0007669"/>
    <property type="project" value="InterPro"/>
</dbReference>
<dbReference type="Gene3D" id="1.10.10.10">
    <property type="entry name" value="Winged helix-like DNA-binding domain superfamily/Winged helix DNA-binding domain"/>
    <property type="match status" value="1"/>
</dbReference>
<dbReference type="SMART" id="SM00862">
    <property type="entry name" value="Trans_reg_C"/>
    <property type="match status" value="1"/>
</dbReference>
<comment type="caution">
    <text evidence="4">The sequence shown here is derived from an EMBL/GenBank/DDBJ whole genome shotgun (WGS) entry which is preliminary data.</text>
</comment>
<feature type="DNA-binding region" description="OmpR/PhoB-type" evidence="2">
    <location>
        <begin position="1"/>
        <end position="96"/>
    </location>
</feature>
<evidence type="ECO:0000259" key="3">
    <source>
        <dbReference type="PROSITE" id="PS51755"/>
    </source>
</evidence>
<dbReference type="GO" id="GO:0003677">
    <property type="term" value="F:DNA binding"/>
    <property type="evidence" value="ECO:0007669"/>
    <property type="project" value="UniProtKB-UniRule"/>
</dbReference>